<evidence type="ECO:0000313" key="2">
    <source>
        <dbReference type="EMBL" id="RCU44324.1"/>
    </source>
</evidence>
<dbReference type="EMBL" id="QPHM01000003">
    <property type="protein sequence ID" value="RCU44324.1"/>
    <property type="molecule type" value="Genomic_DNA"/>
</dbReference>
<feature type="transmembrane region" description="Helical" evidence="1">
    <location>
        <begin position="590"/>
        <end position="617"/>
    </location>
</feature>
<name>A0A368N3Z8_9EURY</name>
<sequence>MYQSGLHGFVQVPYRDRWTKLTDWWNTEFRILPLYSADPSKATSTDGRYTVEVRHPNGWWNPVYNAKVERVDGNLTVTNPAEALVLSSYSSTVIDRKIQIIEGLLQHSAMAPSPAAARSTSSVPTHNGSEVFPTANGARINLQWQSGSHALVRDAYVGTVDVGPGVWYDGKYVTLDRQFSAYVPWDYRIVVPPRYSESGSCTIRGRSYSLTRWATYRLVDSKAAVTGVSAGNLSLDRSRPGVWTTVNLTDSQLRPLPPTEYNLTATLRVETRVETRYGVSSGRCSEWTASRTTTHTLEREYTVPLETVNSDDLSVDIRVYDRPGRDVVSIDWTGEQGLAAGAAAWEDVEVQIGEKTMYVTAPWRFYSVSRNTHVEERTSGSTTAIEASHSYQGTYPAMLHYRMSPANVSVLADQPADQHIWWNRTYVVRNRSVPATPLPSSIVATQNTKPTYLYDQFAGVLKSTDQVTGESVTAEASDVWGLPVDTSASVTRYRESELTVTVNQSAGTAEVFLTSATGLPLPGRTITFDGAAVERVTTGADGRATVDVTGTIVRAHFAGDHWRDSRPTYYLDAHGYGVSQTAFVGGATGVLGYLSAAISNAVIFVEWLVFGIFALLWMRFMRESL</sequence>
<comment type="caution">
    <text evidence="2">The sequence shown here is derived from an EMBL/GenBank/DDBJ whole genome shotgun (WGS) entry which is preliminary data.</text>
</comment>
<evidence type="ECO:0000313" key="3">
    <source>
        <dbReference type="Proteomes" id="UP000252189"/>
    </source>
</evidence>
<evidence type="ECO:0000256" key="1">
    <source>
        <dbReference type="SAM" id="Phobius"/>
    </source>
</evidence>
<dbReference type="Proteomes" id="UP000252189">
    <property type="component" value="Unassembled WGS sequence"/>
</dbReference>
<gene>
    <name evidence="2" type="ORF">DU504_16285</name>
</gene>
<keyword evidence="1" id="KW-0812">Transmembrane</keyword>
<keyword evidence="1" id="KW-0472">Membrane</keyword>
<reference evidence="2 3" key="1">
    <citation type="submission" date="2018-07" db="EMBL/GenBank/DDBJ databases">
        <title>Genome sequences of Haloplanus salinus JCM 18368T.</title>
        <authorList>
            <person name="Kim Y.B."/>
            <person name="Roh S.W."/>
        </authorList>
    </citation>
    <scope>NUCLEOTIDE SEQUENCE [LARGE SCALE GENOMIC DNA]</scope>
    <source>
        <strain evidence="2 3">JCM 18368</strain>
    </source>
</reference>
<protein>
    <submittedName>
        <fullName evidence="2">Uncharacterized protein</fullName>
    </submittedName>
</protein>
<keyword evidence="3" id="KW-1185">Reference proteome</keyword>
<proteinExistence type="predicted"/>
<dbReference type="AlphaFoldDB" id="A0A368N3Z8"/>
<keyword evidence="1" id="KW-1133">Transmembrane helix</keyword>
<organism evidence="2 3">
    <name type="scientific">Haloplanus salinus</name>
    <dbReference type="NCBI Taxonomy" id="1126245"/>
    <lineage>
        <taxon>Archaea</taxon>
        <taxon>Methanobacteriati</taxon>
        <taxon>Methanobacteriota</taxon>
        <taxon>Stenosarchaea group</taxon>
        <taxon>Halobacteria</taxon>
        <taxon>Halobacteriales</taxon>
        <taxon>Haloferacaceae</taxon>
        <taxon>Haloplanus</taxon>
    </lineage>
</organism>
<accession>A0A368N3Z8</accession>